<dbReference type="GO" id="GO:0005737">
    <property type="term" value="C:cytoplasm"/>
    <property type="evidence" value="ECO:0007669"/>
    <property type="project" value="TreeGrafter"/>
</dbReference>
<dbReference type="SUPFAM" id="SSF53383">
    <property type="entry name" value="PLP-dependent transferases"/>
    <property type="match status" value="1"/>
</dbReference>
<evidence type="ECO:0000313" key="5">
    <source>
        <dbReference type="Proteomes" id="UP000267821"/>
    </source>
</evidence>
<dbReference type="PANTHER" id="PTHR11808">
    <property type="entry name" value="TRANS-SULFURATION ENZYME FAMILY MEMBER"/>
    <property type="match status" value="1"/>
</dbReference>
<reference evidence="4 5" key="1">
    <citation type="journal article" date="2018" name="Nat. Ecol. Evol.">
        <title>Pezizomycetes genomes reveal the molecular basis of ectomycorrhizal truffle lifestyle.</title>
        <authorList>
            <person name="Murat C."/>
            <person name="Payen T."/>
            <person name="Noel B."/>
            <person name="Kuo A."/>
            <person name="Morin E."/>
            <person name="Chen J."/>
            <person name="Kohler A."/>
            <person name="Krizsan K."/>
            <person name="Balestrini R."/>
            <person name="Da Silva C."/>
            <person name="Montanini B."/>
            <person name="Hainaut M."/>
            <person name="Levati E."/>
            <person name="Barry K.W."/>
            <person name="Belfiori B."/>
            <person name="Cichocki N."/>
            <person name="Clum A."/>
            <person name="Dockter R.B."/>
            <person name="Fauchery L."/>
            <person name="Guy J."/>
            <person name="Iotti M."/>
            <person name="Le Tacon F."/>
            <person name="Lindquist E.A."/>
            <person name="Lipzen A."/>
            <person name="Malagnac F."/>
            <person name="Mello A."/>
            <person name="Molinier V."/>
            <person name="Miyauchi S."/>
            <person name="Poulain J."/>
            <person name="Riccioni C."/>
            <person name="Rubini A."/>
            <person name="Sitrit Y."/>
            <person name="Splivallo R."/>
            <person name="Traeger S."/>
            <person name="Wang M."/>
            <person name="Zifcakova L."/>
            <person name="Wipf D."/>
            <person name="Zambonelli A."/>
            <person name="Paolocci F."/>
            <person name="Nowrousian M."/>
            <person name="Ottonello S."/>
            <person name="Baldrian P."/>
            <person name="Spatafora J.W."/>
            <person name="Henrissat B."/>
            <person name="Nagy L.G."/>
            <person name="Aury J.M."/>
            <person name="Wincker P."/>
            <person name="Grigoriev I.V."/>
            <person name="Bonfante P."/>
            <person name="Martin F.M."/>
        </authorList>
    </citation>
    <scope>NUCLEOTIDE SEQUENCE [LARGE SCALE GENOMIC DNA]</scope>
    <source>
        <strain evidence="4 5">ATCC MYA-4762</strain>
    </source>
</reference>
<dbReference type="InParanoid" id="A0A3N4LJ03"/>
<dbReference type="FunCoup" id="A0A3N4LJ03">
    <property type="interactions" value="148"/>
</dbReference>
<comment type="cofactor">
    <cofactor evidence="1 3">
        <name>pyridoxal 5'-phosphate</name>
        <dbReference type="ChEBI" id="CHEBI:597326"/>
    </cofactor>
</comment>
<keyword evidence="4" id="KW-0808">Transferase</keyword>
<evidence type="ECO:0000313" key="4">
    <source>
        <dbReference type="EMBL" id="RPB22870.1"/>
    </source>
</evidence>
<accession>A0A3N4LJ03</accession>
<protein>
    <submittedName>
        <fullName evidence="4">PLP-dependent transferase</fullName>
    </submittedName>
</protein>
<dbReference type="GO" id="GO:0016740">
    <property type="term" value="F:transferase activity"/>
    <property type="evidence" value="ECO:0007669"/>
    <property type="project" value="UniProtKB-KW"/>
</dbReference>
<dbReference type="Gene3D" id="3.90.1150.10">
    <property type="entry name" value="Aspartate Aminotransferase, domain 1"/>
    <property type="match status" value="1"/>
</dbReference>
<dbReference type="InterPro" id="IPR054542">
    <property type="entry name" value="Cys_met_metab_PP"/>
</dbReference>
<dbReference type="InterPro" id="IPR015424">
    <property type="entry name" value="PyrdxlP-dep_Trfase"/>
</dbReference>
<dbReference type="Pfam" id="PF01053">
    <property type="entry name" value="Cys_Met_Meta_PP"/>
    <property type="match status" value="1"/>
</dbReference>
<dbReference type="OrthoDB" id="3512640at2759"/>
<evidence type="ECO:0000256" key="3">
    <source>
        <dbReference type="RuleBase" id="RU362118"/>
    </source>
</evidence>
<dbReference type="InterPro" id="IPR015422">
    <property type="entry name" value="PyrdxlP-dep_Trfase_small"/>
</dbReference>
<dbReference type="GO" id="GO:0019346">
    <property type="term" value="P:transsulfuration"/>
    <property type="evidence" value="ECO:0007669"/>
    <property type="project" value="InterPro"/>
</dbReference>
<dbReference type="EMBL" id="ML121549">
    <property type="protein sequence ID" value="RPB22870.1"/>
    <property type="molecule type" value="Genomic_DNA"/>
</dbReference>
<dbReference type="Gene3D" id="3.40.640.10">
    <property type="entry name" value="Type I PLP-dependent aspartate aminotransferase-like (Major domain)"/>
    <property type="match status" value="1"/>
</dbReference>
<dbReference type="STRING" id="1051890.A0A3N4LJ03"/>
<keyword evidence="5" id="KW-1185">Reference proteome</keyword>
<dbReference type="InterPro" id="IPR015421">
    <property type="entry name" value="PyrdxlP-dep_Trfase_major"/>
</dbReference>
<evidence type="ECO:0000256" key="2">
    <source>
        <dbReference type="ARBA" id="ARBA00022898"/>
    </source>
</evidence>
<keyword evidence="2 3" id="KW-0663">Pyridoxal phosphate</keyword>
<dbReference type="InterPro" id="IPR000277">
    <property type="entry name" value="Cys/Met-Metab_PyrdxlP-dep_enz"/>
</dbReference>
<dbReference type="PANTHER" id="PTHR11808:SF35">
    <property type="entry name" value="CYSTATHIONINE GAMMA-SYNTHASE (AFU_ORTHOLOGUE AFUA_7G01590)"/>
    <property type="match status" value="1"/>
</dbReference>
<dbReference type="FunFam" id="3.90.1150.10:FF:000066">
    <property type="entry name" value="Putative cystathionine beta-lyase"/>
    <property type="match status" value="1"/>
</dbReference>
<dbReference type="AlphaFoldDB" id="A0A3N4LJ03"/>
<sequence>MSEFFSGLTGMRILSLDCPAEELSPGDLIHLETPINPTGTAVSIEALAQKAHSRGAFLLVDSTFAPPPLQDPFAHGTDIVMHSSTKYIGGHSDMLGGVLCVRNNYAGIPNNGAKIAEKLRHERLLIGGVMGSLELWLGLRSLRTLNLRVSRASNNATSLVAWLNSTITPTSPIAEVHHASLQAEKNPEDKQWLAKQMPNGFGSVFSITLRNKRMARWLPSKLELFHHATSLGTVESLIEWRAMTDARADERLLRVSVGCEDWRDLQLDLERGLKEVEGFEEK</sequence>
<dbReference type="GO" id="GO:0030170">
    <property type="term" value="F:pyridoxal phosphate binding"/>
    <property type="evidence" value="ECO:0007669"/>
    <property type="project" value="InterPro"/>
</dbReference>
<dbReference type="Proteomes" id="UP000267821">
    <property type="component" value="Unassembled WGS sequence"/>
</dbReference>
<dbReference type="PROSITE" id="PS00868">
    <property type="entry name" value="CYS_MET_METAB_PP"/>
    <property type="match status" value="1"/>
</dbReference>
<comment type="similarity">
    <text evidence="3">Belongs to the trans-sulfuration enzymes family.</text>
</comment>
<gene>
    <name evidence="4" type="ORF">L211DRAFT_839235</name>
</gene>
<proteinExistence type="inferred from homology"/>
<organism evidence="4 5">
    <name type="scientific">Terfezia boudieri ATCC MYA-4762</name>
    <dbReference type="NCBI Taxonomy" id="1051890"/>
    <lineage>
        <taxon>Eukaryota</taxon>
        <taxon>Fungi</taxon>
        <taxon>Dikarya</taxon>
        <taxon>Ascomycota</taxon>
        <taxon>Pezizomycotina</taxon>
        <taxon>Pezizomycetes</taxon>
        <taxon>Pezizales</taxon>
        <taxon>Pezizaceae</taxon>
        <taxon>Terfezia</taxon>
    </lineage>
</organism>
<evidence type="ECO:0000256" key="1">
    <source>
        <dbReference type="ARBA" id="ARBA00001933"/>
    </source>
</evidence>
<dbReference type="GO" id="GO:0016846">
    <property type="term" value="F:carbon-sulfur lyase activity"/>
    <property type="evidence" value="ECO:0007669"/>
    <property type="project" value="TreeGrafter"/>
</dbReference>
<name>A0A3N4LJ03_9PEZI</name>